<dbReference type="SUPFAM" id="SSF52507">
    <property type="entry name" value="Homo-oligomeric flavin-containing Cys decarboxylases, HFCD"/>
    <property type="match status" value="1"/>
</dbReference>
<feature type="non-terminal residue" evidence="2">
    <location>
        <position position="189"/>
    </location>
</feature>
<evidence type="ECO:0000259" key="1">
    <source>
        <dbReference type="Pfam" id="PF02441"/>
    </source>
</evidence>
<dbReference type="NCBIfam" id="TIGR00521">
    <property type="entry name" value="coaBC_dfp"/>
    <property type="match status" value="1"/>
</dbReference>
<dbReference type="Proteomes" id="UP001594351">
    <property type="component" value="Unassembled WGS sequence"/>
</dbReference>
<dbReference type="Gene3D" id="3.40.50.1950">
    <property type="entry name" value="Flavin prenyltransferase-like"/>
    <property type="match status" value="1"/>
</dbReference>
<dbReference type="InterPro" id="IPR036551">
    <property type="entry name" value="Flavin_trans-like"/>
</dbReference>
<keyword evidence="2" id="KW-0456">Lyase</keyword>
<sequence>MTLLRGKKIVLGVSGGIAAYKAIEILRGLQKSGATVQVVMTANATRFITPLTCSILTGSKVYVSMFPEGDQTEIEHIALGEKLDLFLIAPATANIIGKMARGIADDFVSTFYLSSTAPIVLAPAMNWKMYDHAAVQENLDLLASRGAYIIEPEEGDLACRDIGKGRLASSDRIVDKVMEILTPKTLKGK</sequence>
<dbReference type="EC" id="4.1.1.36" evidence="2"/>
<dbReference type="GO" id="GO:0004632">
    <property type="term" value="F:phosphopantothenate--cysteine ligase activity"/>
    <property type="evidence" value="ECO:0007669"/>
    <property type="project" value="UniProtKB-EC"/>
</dbReference>
<feature type="domain" description="Flavoprotein" evidence="1">
    <location>
        <begin position="7"/>
        <end position="179"/>
    </location>
</feature>
<dbReference type="EC" id="6.3.2.5" evidence="2"/>
<organism evidence="2 3">
    <name type="scientific">candidate division CSSED10-310 bacterium</name>
    <dbReference type="NCBI Taxonomy" id="2855610"/>
    <lineage>
        <taxon>Bacteria</taxon>
        <taxon>Bacteria division CSSED10-310</taxon>
    </lineage>
</organism>
<dbReference type="InterPro" id="IPR005252">
    <property type="entry name" value="CoaBC"/>
</dbReference>
<name>A0ABV6YV22_UNCC1</name>
<gene>
    <name evidence="2" type="primary">coaBC</name>
    <name evidence="2" type="ORF">ACFL27_07675</name>
</gene>
<keyword evidence="3" id="KW-1185">Reference proteome</keyword>
<keyword evidence="2" id="KW-0436">Ligase</keyword>
<evidence type="ECO:0000313" key="3">
    <source>
        <dbReference type="Proteomes" id="UP001594351"/>
    </source>
</evidence>
<dbReference type="GO" id="GO:0004633">
    <property type="term" value="F:phosphopantothenoylcysteine decarboxylase activity"/>
    <property type="evidence" value="ECO:0007669"/>
    <property type="project" value="UniProtKB-EC"/>
</dbReference>
<reference evidence="2 3" key="1">
    <citation type="submission" date="2024-09" db="EMBL/GenBank/DDBJ databases">
        <title>Laminarin stimulates single cell rates of sulfate reduction while oxygen inhibits transcriptomic activity in coastal marine sediment.</title>
        <authorList>
            <person name="Lindsay M."/>
            <person name="Orcutt B."/>
            <person name="Emerson D."/>
            <person name="Stepanauskas R."/>
            <person name="D'Angelo T."/>
        </authorList>
    </citation>
    <scope>NUCLEOTIDE SEQUENCE [LARGE SCALE GENOMIC DNA]</scope>
    <source>
        <strain evidence="2">SAG AM-311-K15</strain>
    </source>
</reference>
<dbReference type="Pfam" id="PF02441">
    <property type="entry name" value="Flavoprotein"/>
    <property type="match status" value="1"/>
</dbReference>
<comment type="caution">
    <text evidence="2">The sequence shown here is derived from an EMBL/GenBank/DDBJ whole genome shotgun (WGS) entry which is preliminary data.</text>
</comment>
<protein>
    <submittedName>
        <fullName evidence="2">Bifunctional phosphopantothenoylcysteine decarboxylase/phosphopantothenate--cysteine ligase CoaBC</fullName>
        <ecNumber evidence="2">4.1.1.36</ecNumber>
        <ecNumber evidence="2">6.3.2.5</ecNumber>
    </submittedName>
</protein>
<accession>A0ABV6YV22</accession>
<proteinExistence type="predicted"/>
<dbReference type="PANTHER" id="PTHR14359">
    <property type="entry name" value="HOMO-OLIGOMERIC FLAVIN CONTAINING CYS DECARBOXYLASE FAMILY"/>
    <property type="match status" value="1"/>
</dbReference>
<dbReference type="InterPro" id="IPR003382">
    <property type="entry name" value="Flavoprotein"/>
</dbReference>
<dbReference type="EMBL" id="JBHPBY010000074">
    <property type="protein sequence ID" value="MFC1850054.1"/>
    <property type="molecule type" value="Genomic_DNA"/>
</dbReference>
<dbReference type="PANTHER" id="PTHR14359:SF6">
    <property type="entry name" value="PHOSPHOPANTOTHENOYLCYSTEINE DECARBOXYLASE"/>
    <property type="match status" value="1"/>
</dbReference>
<evidence type="ECO:0000313" key="2">
    <source>
        <dbReference type="EMBL" id="MFC1850054.1"/>
    </source>
</evidence>